<evidence type="ECO:0000256" key="5">
    <source>
        <dbReference type="ARBA" id="ARBA00022723"/>
    </source>
</evidence>
<keyword evidence="3" id="KW-0808">Transferase</keyword>
<dbReference type="InterPro" id="IPR058240">
    <property type="entry name" value="rSAM_sf"/>
</dbReference>
<dbReference type="InterPro" id="IPR007197">
    <property type="entry name" value="rSAM"/>
</dbReference>
<feature type="domain" description="Radical SAM core" evidence="8">
    <location>
        <begin position="200"/>
        <end position="430"/>
    </location>
</feature>
<dbReference type="SFLD" id="SFLDG01123">
    <property type="entry name" value="methyltransferase_(Class_B)"/>
    <property type="match status" value="1"/>
</dbReference>
<dbReference type="Proteomes" id="UP000009319">
    <property type="component" value="Unassembled WGS sequence"/>
</dbReference>
<evidence type="ECO:0000256" key="1">
    <source>
        <dbReference type="ARBA" id="ARBA00001966"/>
    </source>
</evidence>
<reference evidence="9 10" key="1">
    <citation type="journal article" date="2013" name="Genome Announc.">
        <title>Draft Genome Sequence of Rhizobium mesoamericanum STM3625, a Nitrogen-Fixing Symbiont of Mimosa pudica Isolated in French Guiana (South America).</title>
        <authorList>
            <person name="Moulin L."/>
            <person name="Mornico D."/>
            <person name="Melkonian R."/>
            <person name="Klonowska A."/>
        </authorList>
    </citation>
    <scope>NUCLEOTIDE SEQUENCE [LARGE SCALE GENOMIC DNA]</scope>
    <source>
        <strain evidence="9 10">STM3625</strain>
    </source>
</reference>
<dbReference type="AlphaFoldDB" id="K0PNI6"/>
<dbReference type="InterPro" id="IPR023404">
    <property type="entry name" value="rSAM_horseshoe"/>
</dbReference>
<sequence>MQDLSKTAERSFQLILIKPSHYDDDGYVIRWWRAMIPSNSLAAIYGIASDCAKRKVLGPNVAIDITVIDETNTRVNIQALLKRLEQHDNFGMVALVGVQSNQYPRALDIARPFRKAGVPVSMGGFHVSGCLAMLDGKAVGLDACREMGISMFAGEAEGRLDRVLQDAASGKLEPLYNFMNDLPSIEGAAVPFLPKANVAQTLGLSTSFDAGRGCPYQCSFCTIINVQGRKSRFRSADDVEKLVRMNWAQGIHKFFITDDNFARNRDWEAIFDRLIELREKDGIPLGLMIQVDTLCHKIPNFIEKSKRAGVTRVFIGLENVNPDNLTAAKKNQNKITEYRKMLLAWKAQGIMTLAGYILGFPADTPETIRRDIAIIQHELPLDVIEFFVLTPLPGSEDHQTLWKKGVEMDADLNIYDVEHVCTAHPKMSKQEWEDIYQEAWSLYYSPEHLKTLLRRAVVTGVPLASLVKMLVSFATTVPLENVHPLQSGLLRLKHPSERRPGLPREHAVTFWPRFIWETFTKHLKLGATIASLATSAFFISRDKKSKTYMDQALTPVGEHEDETLELFTKTAGGRAAVSHIHKVAELTHAHKTARPAV</sequence>
<dbReference type="GO" id="GO:0003824">
    <property type="term" value="F:catalytic activity"/>
    <property type="evidence" value="ECO:0007669"/>
    <property type="project" value="InterPro"/>
</dbReference>
<evidence type="ECO:0000259" key="8">
    <source>
        <dbReference type="PROSITE" id="PS51918"/>
    </source>
</evidence>
<evidence type="ECO:0000256" key="4">
    <source>
        <dbReference type="ARBA" id="ARBA00022691"/>
    </source>
</evidence>
<dbReference type="InterPro" id="IPR034466">
    <property type="entry name" value="Methyltransferase_Class_B"/>
</dbReference>
<dbReference type="Gene3D" id="3.80.30.20">
    <property type="entry name" value="tm_1862 like domain"/>
    <property type="match status" value="1"/>
</dbReference>
<dbReference type="GO" id="GO:0051539">
    <property type="term" value="F:4 iron, 4 sulfur cluster binding"/>
    <property type="evidence" value="ECO:0007669"/>
    <property type="project" value="UniProtKB-KW"/>
</dbReference>
<protein>
    <recommendedName>
        <fullName evidence="8">Radical SAM core domain-containing protein</fullName>
    </recommendedName>
</protein>
<evidence type="ECO:0000313" key="9">
    <source>
        <dbReference type="EMBL" id="CCM75478.1"/>
    </source>
</evidence>
<keyword evidence="2" id="KW-0489">Methyltransferase</keyword>
<dbReference type="PANTHER" id="PTHR43409">
    <property type="entry name" value="ANAEROBIC MAGNESIUM-PROTOPORPHYRIN IX MONOMETHYL ESTER CYCLASE-RELATED"/>
    <property type="match status" value="1"/>
</dbReference>
<name>K0PNI6_9HYPH</name>
<dbReference type="Pfam" id="PF04055">
    <property type="entry name" value="Radical_SAM"/>
    <property type="match status" value="1"/>
</dbReference>
<dbReference type="GO" id="GO:0005829">
    <property type="term" value="C:cytosol"/>
    <property type="evidence" value="ECO:0007669"/>
    <property type="project" value="TreeGrafter"/>
</dbReference>
<dbReference type="SFLD" id="SFLDS00029">
    <property type="entry name" value="Radical_SAM"/>
    <property type="match status" value="1"/>
</dbReference>
<dbReference type="HOGENOM" id="CLU_462985_0_0_5"/>
<dbReference type="InterPro" id="IPR051198">
    <property type="entry name" value="BchE-like"/>
</dbReference>
<organism evidence="9 10">
    <name type="scientific">Rhizobium mesoamericanum STM3625</name>
    <dbReference type="NCBI Taxonomy" id="1211777"/>
    <lineage>
        <taxon>Bacteria</taxon>
        <taxon>Pseudomonadati</taxon>
        <taxon>Pseudomonadota</taxon>
        <taxon>Alphaproteobacteria</taxon>
        <taxon>Hyphomicrobiales</taxon>
        <taxon>Rhizobiaceae</taxon>
        <taxon>Rhizobium/Agrobacterium group</taxon>
        <taxon>Rhizobium</taxon>
    </lineage>
</organism>
<dbReference type="EMBL" id="CANI01000015">
    <property type="protein sequence ID" value="CCM75478.1"/>
    <property type="molecule type" value="Genomic_DNA"/>
</dbReference>
<comment type="caution">
    <text evidence="9">The sequence shown here is derived from an EMBL/GenBank/DDBJ whole genome shotgun (WGS) entry which is preliminary data.</text>
</comment>
<gene>
    <name evidence="9" type="ORF">BN77_2631</name>
</gene>
<evidence type="ECO:0000256" key="3">
    <source>
        <dbReference type="ARBA" id="ARBA00022679"/>
    </source>
</evidence>
<keyword evidence="4" id="KW-0949">S-adenosyl-L-methionine</keyword>
<dbReference type="GO" id="GO:0046872">
    <property type="term" value="F:metal ion binding"/>
    <property type="evidence" value="ECO:0007669"/>
    <property type="project" value="UniProtKB-KW"/>
</dbReference>
<keyword evidence="5" id="KW-0479">Metal-binding</keyword>
<keyword evidence="6" id="KW-0408">Iron</keyword>
<proteinExistence type="predicted"/>
<evidence type="ECO:0000256" key="6">
    <source>
        <dbReference type="ARBA" id="ARBA00023004"/>
    </source>
</evidence>
<keyword evidence="7" id="KW-0411">Iron-sulfur</keyword>
<dbReference type="SMART" id="SM00729">
    <property type="entry name" value="Elp3"/>
    <property type="match status" value="1"/>
</dbReference>
<dbReference type="SUPFAM" id="SSF102114">
    <property type="entry name" value="Radical SAM enzymes"/>
    <property type="match status" value="1"/>
</dbReference>
<dbReference type="PROSITE" id="PS51918">
    <property type="entry name" value="RADICAL_SAM"/>
    <property type="match status" value="1"/>
</dbReference>
<dbReference type="PANTHER" id="PTHR43409:SF7">
    <property type="entry name" value="BLL1977 PROTEIN"/>
    <property type="match status" value="1"/>
</dbReference>
<dbReference type="SFLD" id="SFLDG01082">
    <property type="entry name" value="B12-binding_domain_containing"/>
    <property type="match status" value="1"/>
</dbReference>
<keyword evidence="10" id="KW-1185">Reference proteome</keyword>
<evidence type="ECO:0000313" key="10">
    <source>
        <dbReference type="Proteomes" id="UP000009319"/>
    </source>
</evidence>
<dbReference type="eggNOG" id="COG1032">
    <property type="taxonomic scope" value="Bacteria"/>
</dbReference>
<dbReference type="RefSeq" id="WP_007532243.1">
    <property type="nucleotide sequence ID" value="NZ_HF536772.1"/>
</dbReference>
<comment type="cofactor">
    <cofactor evidence="1">
        <name>[4Fe-4S] cluster</name>
        <dbReference type="ChEBI" id="CHEBI:49883"/>
    </cofactor>
</comment>
<dbReference type="CDD" id="cd01335">
    <property type="entry name" value="Radical_SAM"/>
    <property type="match status" value="1"/>
</dbReference>
<dbReference type="STRING" id="1211777.BN77_2631"/>
<evidence type="ECO:0000256" key="7">
    <source>
        <dbReference type="ARBA" id="ARBA00023014"/>
    </source>
</evidence>
<dbReference type="InterPro" id="IPR006638">
    <property type="entry name" value="Elp3/MiaA/NifB-like_rSAM"/>
</dbReference>
<evidence type="ECO:0000256" key="2">
    <source>
        <dbReference type="ARBA" id="ARBA00022603"/>
    </source>
</evidence>
<accession>K0PNI6</accession>